<gene>
    <name evidence="1" type="ORF">OG327_24050</name>
</gene>
<accession>A0AAU2JTP7</accession>
<name>A0AAU2JTP7_9ACTN</name>
<evidence type="ECO:0000313" key="1">
    <source>
        <dbReference type="EMBL" id="WTU76152.1"/>
    </source>
</evidence>
<sequence>MTIGKDLSFLSELSPHAGPYAAADVVRWLSAGVADRARTAGP</sequence>
<protein>
    <submittedName>
        <fullName evidence="1">Uncharacterized protein</fullName>
    </submittedName>
</protein>
<dbReference type="EMBL" id="CP108264">
    <property type="protein sequence ID" value="WTU76152.1"/>
    <property type="molecule type" value="Genomic_DNA"/>
</dbReference>
<organism evidence="1">
    <name type="scientific">Streptomyces sp. NBC_00049</name>
    <dbReference type="NCBI Taxonomy" id="2903617"/>
    <lineage>
        <taxon>Bacteria</taxon>
        <taxon>Bacillati</taxon>
        <taxon>Actinomycetota</taxon>
        <taxon>Actinomycetes</taxon>
        <taxon>Kitasatosporales</taxon>
        <taxon>Streptomycetaceae</taxon>
        <taxon>Streptomyces</taxon>
    </lineage>
</organism>
<proteinExistence type="predicted"/>
<dbReference type="AlphaFoldDB" id="A0AAU2JTP7"/>
<reference evidence="1" key="1">
    <citation type="submission" date="2022-10" db="EMBL/GenBank/DDBJ databases">
        <title>The complete genomes of actinobacterial strains from the NBC collection.</title>
        <authorList>
            <person name="Joergensen T.S."/>
            <person name="Alvarez Arevalo M."/>
            <person name="Sterndorff E.B."/>
            <person name="Faurdal D."/>
            <person name="Vuksanovic O."/>
            <person name="Mourched A.-S."/>
            <person name="Charusanti P."/>
            <person name="Shaw S."/>
            <person name="Blin K."/>
            <person name="Weber T."/>
        </authorList>
    </citation>
    <scope>NUCLEOTIDE SEQUENCE</scope>
    <source>
        <strain evidence="1">NBC_00049</strain>
    </source>
</reference>